<sequence>MPAQDGEGRDGPARRFDDDLAGLDPHDPEARAFAEHLDRMERSGSKATVEGMLRGVDDFAQSANRAQGHRRMVAVSLVSLMLFGVLFTVYNAVAFVLETFLR</sequence>
<reference evidence="3 4" key="1">
    <citation type="journal article" date="2019" name="Int. J. Syst. Evol. Microbiol.">
        <title>The Global Catalogue of Microorganisms (GCM) 10K type strain sequencing project: providing services to taxonomists for standard genome sequencing and annotation.</title>
        <authorList>
            <consortium name="The Broad Institute Genomics Platform"/>
            <consortium name="The Broad Institute Genome Sequencing Center for Infectious Disease"/>
            <person name="Wu L."/>
            <person name="Ma J."/>
        </authorList>
    </citation>
    <scope>NUCLEOTIDE SEQUENCE [LARGE SCALE GENOMIC DNA]</scope>
    <source>
        <strain evidence="3 4">JCM 10303</strain>
    </source>
</reference>
<dbReference type="EMBL" id="BAAAGS010000008">
    <property type="protein sequence ID" value="GAA0518249.1"/>
    <property type="molecule type" value="Genomic_DNA"/>
</dbReference>
<evidence type="ECO:0000313" key="3">
    <source>
        <dbReference type="EMBL" id="GAA0518249.1"/>
    </source>
</evidence>
<keyword evidence="2" id="KW-1133">Transmembrane helix</keyword>
<gene>
    <name evidence="3" type="ORF">GCM10009533_16680</name>
</gene>
<evidence type="ECO:0000256" key="1">
    <source>
        <dbReference type="SAM" id="MobiDB-lite"/>
    </source>
</evidence>
<keyword evidence="2" id="KW-0472">Membrane</keyword>
<accession>A0ABN1CG06</accession>
<feature type="region of interest" description="Disordered" evidence="1">
    <location>
        <begin position="1"/>
        <end position="27"/>
    </location>
</feature>
<dbReference type="Proteomes" id="UP001500729">
    <property type="component" value="Unassembled WGS sequence"/>
</dbReference>
<feature type="transmembrane region" description="Helical" evidence="2">
    <location>
        <begin position="72"/>
        <end position="97"/>
    </location>
</feature>
<organism evidence="3 4">
    <name type="scientific">Saccharopolyspora erythraea</name>
    <name type="common">Streptomyces erythraeus</name>
    <dbReference type="NCBI Taxonomy" id="1836"/>
    <lineage>
        <taxon>Bacteria</taxon>
        <taxon>Bacillati</taxon>
        <taxon>Actinomycetota</taxon>
        <taxon>Actinomycetes</taxon>
        <taxon>Pseudonocardiales</taxon>
        <taxon>Pseudonocardiaceae</taxon>
        <taxon>Saccharopolyspora</taxon>
    </lineage>
</organism>
<dbReference type="RefSeq" id="WP_009942687.1">
    <property type="nucleotide sequence ID" value="NZ_BAAAGS010000008.1"/>
</dbReference>
<name>A0ABN1CG06_SACER</name>
<keyword evidence="4" id="KW-1185">Reference proteome</keyword>
<evidence type="ECO:0000256" key="2">
    <source>
        <dbReference type="SAM" id="Phobius"/>
    </source>
</evidence>
<proteinExistence type="predicted"/>
<evidence type="ECO:0008006" key="5">
    <source>
        <dbReference type="Google" id="ProtNLM"/>
    </source>
</evidence>
<evidence type="ECO:0000313" key="4">
    <source>
        <dbReference type="Proteomes" id="UP001500729"/>
    </source>
</evidence>
<protein>
    <recommendedName>
        <fullName evidence="5">Integral membrane protein</fullName>
    </recommendedName>
</protein>
<keyword evidence="2" id="KW-0812">Transmembrane</keyword>
<comment type="caution">
    <text evidence="3">The sequence shown here is derived from an EMBL/GenBank/DDBJ whole genome shotgun (WGS) entry which is preliminary data.</text>
</comment>